<reference evidence="1" key="1">
    <citation type="submission" date="2023-08" db="EMBL/GenBank/DDBJ databases">
        <title>A de novo genome assembly of Solanum verrucosum Schlechtendal, a Mexican diploid species geographically isolated from the other diploid A-genome species in potato relatives.</title>
        <authorList>
            <person name="Hosaka K."/>
        </authorList>
    </citation>
    <scope>NUCLEOTIDE SEQUENCE</scope>
    <source>
        <tissue evidence="1">Young leaves</tissue>
    </source>
</reference>
<gene>
    <name evidence="1" type="ORF">MTR67_051897</name>
</gene>
<accession>A0AAF0V5V4</accession>
<evidence type="ECO:0000313" key="2">
    <source>
        <dbReference type="Proteomes" id="UP001234989"/>
    </source>
</evidence>
<sequence>MAKMITQLNLLSKHVIGGSLKSMNTVGTNNGQCLDDAKFEALYYKEVQYLGNQMGVPTQATKDKVGIRSEIMVGKISKV</sequence>
<name>A0AAF0V5V4_SOLVR</name>
<evidence type="ECO:0000313" key="1">
    <source>
        <dbReference type="EMBL" id="WMV58512.1"/>
    </source>
</evidence>
<dbReference type="EMBL" id="CP133623">
    <property type="protein sequence ID" value="WMV58512.1"/>
    <property type="molecule type" value="Genomic_DNA"/>
</dbReference>
<organism evidence="1 2">
    <name type="scientific">Solanum verrucosum</name>
    <dbReference type="NCBI Taxonomy" id="315347"/>
    <lineage>
        <taxon>Eukaryota</taxon>
        <taxon>Viridiplantae</taxon>
        <taxon>Streptophyta</taxon>
        <taxon>Embryophyta</taxon>
        <taxon>Tracheophyta</taxon>
        <taxon>Spermatophyta</taxon>
        <taxon>Magnoliopsida</taxon>
        <taxon>eudicotyledons</taxon>
        <taxon>Gunneridae</taxon>
        <taxon>Pentapetalae</taxon>
        <taxon>asterids</taxon>
        <taxon>lamiids</taxon>
        <taxon>Solanales</taxon>
        <taxon>Solanaceae</taxon>
        <taxon>Solanoideae</taxon>
        <taxon>Solaneae</taxon>
        <taxon>Solanum</taxon>
    </lineage>
</organism>
<dbReference type="AlphaFoldDB" id="A0AAF0V5V4"/>
<keyword evidence="2" id="KW-1185">Reference proteome</keyword>
<protein>
    <submittedName>
        <fullName evidence="1">Uncharacterized protein</fullName>
    </submittedName>
</protein>
<proteinExistence type="predicted"/>
<dbReference type="Proteomes" id="UP001234989">
    <property type="component" value="Chromosome 12"/>
</dbReference>